<gene>
    <name evidence="1" type="ORF">NDI89_01585</name>
</gene>
<name>A0A9Q4L010_9EURY</name>
<dbReference type="AlphaFoldDB" id="A0A9Q4L010"/>
<protein>
    <recommendedName>
        <fullName evidence="3">Small CPxCG-related zinc finger protein</fullName>
    </recommendedName>
</protein>
<sequence length="57" mass="5862">MSSDADPDADSDDQLSLLPTCPTCGDPVSFLTVTGPHTGIVNPCGCSMPPGLLERDD</sequence>
<accession>A0A9Q4L010</accession>
<evidence type="ECO:0000313" key="2">
    <source>
        <dbReference type="Proteomes" id="UP001154061"/>
    </source>
</evidence>
<evidence type="ECO:0008006" key="3">
    <source>
        <dbReference type="Google" id="ProtNLM"/>
    </source>
</evidence>
<comment type="caution">
    <text evidence="1">The sequence shown here is derived from an EMBL/GenBank/DDBJ whole genome shotgun (WGS) entry which is preliminary data.</text>
</comment>
<proteinExistence type="predicted"/>
<reference evidence="1" key="1">
    <citation type="submission" date="2022-06" db="EMBL/GenBank/DDBJ databases">
        <title>Natrinema sp. a new haloarchaeum isolate from saline soil.</title>
        <authorList>
            <person name="Strakova D."/>
            <person name="Galisteo C."/>
            <person name="Sanchez-Porro C."/>
            <person name="Ventosa A."/>
        </authorList>
    </citation>
    <scope>NUCLEOTIDE SEQUENCE</scope>
    <source>
        <strain evidence="1">S1CR25-10</strain>
    </source>
</reference>
<evidence type="ECO:0000313" key="1">
    <source>
        <dbReference type="EMBL" id="MDF9744268.1"/>
    </source>
</evidence>
<organism evidence="1 2">
    <name type="scientific">Natrinema salsiterrestre</name>
    <dbReference type="NCBI Taxonomy" id="2950540"/>
    <lineage>
        <taxon>Archaea</taxon>
        <taxon>Methanobacteriati</taxon>
        <taxon>Methanobacteriota</taxon>
        <taxon>Stenosarchaea group</taxon>
        <taxon>Halobacteria</taxon>
        <taxon>Halobacteriales</taxon>
        <taxon>Natrialbaceae</taxon>
        <taxon>Natrinema</taxon>
    </lineage>
</organism>
<dbReference type="EMBL" id="JAMQOT010000001">
    <property type="protein sequence ID" value="MDF9744268.1"/>
    <property type="molecule type" value="Genomic_DNA"/>
</dbReference>
<keyword evidence="2" id="KW-1185">Reference proteome</keyword>
<dbReference type="Proteomes" id="UP001154061">
    <property type="component" value="Unassembled WGS sequence"/>
</dbReference>
<dbReference type="RefSeq" id="WP_277519750.1">
    <property type="nucleotide sequence ID" value="NZ_JAMQOT010000001.1"/>
</dbReference>